<dbReference type="GO" id="GO:0032259">
    <property type="term" value="P:methylation"/>
    <property type="evidence" value="ECO:0007669"/>
    <property type="project" value="UniProtKB-KW"/>
</dbReference>
<dbReference type="GO" id="GO:0008168">
    <property type="term" value="F:methyltransferase activity"/>
    <property type="evidence" value="ECO:0007669"/>
    <property type="project" value="UniProtKB-KW"/>
</dbReference>
<dbReference type="Pfam" id="PF13489">
    <property type="entry name" value="Methyltransf_23"/>
    <property type="match status" value="1"/>
</dbReference>
<dbReference type="Proteomes" id="UP001528672">
    <property type="component" value="Unassembled WGS sequence"/>
</dbReference>
<reference evidence="1 2" key="1">
    <citation type="submission" date="2023-02" db="EMBL/GenBank/DDBJ databases">
        <title>Bacterial whole genome sequence for Curvibacter sp. HBC28.</title>
        <authorList>
            <person name="Le V."/>
            <person name="Ko S.-R."/>
            <person name="Ahn C.-Y."/>
            <person name="Oh H.-M."/>
        </authorList>
    </citation>
    <scope>NUCLEOTIDE SEQUENCE [LARGE SCALE GENOMIC DNA]</scope>
    <source>
        <strain evidence="1 2">HBC28</strain>
    </source>
</reference>
<dbReference type="SUPFAM" id="SSF53335">
    <property type="entry name" value="S-adenosyl-L-methionine-dependent methyltransferases"/>
    <property type="match status" value="1"/>
</dbReference>
<dbReference type="EMBL" id="JAQSIO010000008">
    <property type="protein sequence ID" value="MDD0816572.1"/>
    <property type="molecule type" value="Genomic_DNA"/>
</dbReference>
<dbReference type="RefSeq" id="WP_273928449.1">
    <property type="nucleotide sequence ID" value="NZ_JAQSIO010000008.1"/>
</dbReference>
<protein>
    <submittedName>
        <fullName evidence="1">Methyltransferase domain-containing protein</fullName>
    </submittedName>
</protein>
<organism evidence="1 2">
    <name type="scientific">Curvibacter microcysteis</name>
    <dbReference type="NCBI Taxonomy" id="3026419"/>
    <lineage>
        <taxon>Bacteria</taxon>
        <taxon>Pseudomonadati</taxon>
        <taxon>Pseudomonadota</taxon>
        <taxon>Betaproteobacteria</taxon>
        <taxon>Burkholderiales</taxon>
        <taxon>Comamonadaceae</taxon>
        <taxon>Curvibacter</taxon>
    </lineage>
</organism>
<dbReference type="InterPro" id="IPR029063">
    <property type="entry name" value="SAM-dependent_MTases_sf"/>
</dbReference>
<evidence type="ECO:0000313" key="1">
    <source>
        <dbReference type="EMBL" id="MDD0816572.1"/>
    </source>
</evidence>
<gene>
    <name evidence="1" type="ORF">PSQ39_18175</name>
</gene>
<dbReference type="Gene3D" id="3.40.50.150">
    <property type="entry name" value="Vaccinia Virus protein VP39"/>
    <property type="match status" value="1"/>
</dbReference>
<keyword evidence="2" id="KW-1185">Reference proteome</keyword>
<comment type="caution">
    <text evidence="1">The sequence shown here is derived from an EMBL/GenBank/DDBJ whole genome shotgun (WGS) entry which is preliminary data.</text>
</comment>
<sequence length="230" mass="25362">MTPYAYDFDWMIRRALIQRWRPFLKPQGASLEVGCYMGDMTGLLLEELGQLDVAEMNSEWAQAVAERHGDKVNITVGKIEDLVTGKRYDQIFLVHTLEHIDNPVEVLQALRELLTPTGHLFVAVPNALALSRQIAVAMGLISHCEAVTEAEKVHGHWRTYTQQTLNADLEAAGLVSRAQGGVILKTLSNGQFDRALADNIVSKEYVAACDQLSLTYPEMGASVYSVCSGA</sequence>
<name>A0ABT5ML21_9BURK</name>
<evidence type="ECO:0000313" key="2">
    <source>
        <dbReference type="Proteomes" id="UP001528672"/>
    </source>
</evidence>
<keyword evidence="1" id="KW-0489">Methyltransferase</keyword>
<proteinExistence type="predicted"/>
<keyword evidence="1" id="KW-0808">Transferase</keyword>
<accession>A0ABT5ML21</accession>